<keyword evidence="4" id="KW-1185">Reference proteome</keyword>
<dbReference type="Gene3D" id="3.60.10.10">
    <property type="entry name" value="Endonuclease/exonuclease/phosphatase"/>
    <property type="match status" value="1"/>
</dbReference>
<feature type="domain" description="Trafficking protein particle complex subunit 13 middle" evidence="2">
    <location>
        <begin position="702"/>
        <end position="812"/>
    </location>
</feature>
<name>A0ABQ8SWN8_PERAM</name>
<protein>
    <submittedName>
        <fullName evidence="3">Uncharacterized protein</fullName>
    </submittedName>
</protein>
<dbReference type="InterPro" id="IPR055427">
    <property type="entry name" value="TRAPPC13_N"/>
</dbReference>
<dbReference type="CDD" id="cd09076">
    <property type="entry name" value="L1-EN"/>
    <property type="match status" value="1"/>
</dbReference>
<organism evidence="3 4">
    <name type="scientific">Periplaneta americana</name>
    <name type="common">American cockroach</name>
    <name type="synonym">Blatta americana</name>
    <dbReference type="NCBI Taxonomy" id="6978"/>
    <lineage>
        <taxon>Eukaryota</taxon>
        <taxon>Metazoa</taxon>
        <taxon>Ecdysozoa</taxon>
        <taxon>Arthropoda</taxon>
        <taxon>Hexapoda</taxon>
        <taxon>Insecta</taxon>
        <taxon>Pterygota</taxon>
        <taxon>Neoptera</taxon>
        <taxon>Polyneoptera</taxon>
        <taxon>Dictyoptera</taxon>
        <taxon>Blattodea</taxon>
        <taxon>Blattoidea</taxon>
        <taxon>Blattidae</taxon>
        <taxon>Blattinae</taxon>
        <taxon>Periplaneta</taxon>
    </lineage>
</organism>
<dbReference type="InterPro" id="IPR055429">
    <property type="entry name" value="TRAPPC13_M"/>
</dbReference>
<reference evidence="3 4" key="1">
    <citation type="journal article" date="2022" name="Allergy">
        <title>Genome assembly and annotation of Periplaneta americana reveal a comprehensive cockroach allergen profile.</title>
        <authorList>
            <person name="Wang L."/>
            <person name="Xiong Q."/>
            <person name="Saelim N."/>
            <person name="Wang L."/>
            <person name="Nong W."/>
            <person name="Wan A.T."/>
            <person name="Shi M."/>
            <person name="Liu X."/>
            <person name="Cao Q."/>
            <person name="Hui J.H.L."/>
            <person name="Sookrung N."/>
            <person name="Leung T.F."/>
            <person name="Tungtrongchitr A."/>
            <person name="Tsui S.K.W."/>
        </authorList>
    </citation>
    <scope>NUCLEOTIDE SEQUENCE [LARGE SCALE GENOMIC DNA]</scope>
    <source>
        <strain evidence="3">PWHHKU_190912</strain>
    </source>
</reference>
<evidence type="ECO:0000259" key="2">
    <source>
        <dbReference type="Pfam" id="PF23647"/>
    </source>
</evidence>
<accession>A0ABQ8SWN8</accession>
<dbReference type="InterPro" id="IPR036691">
    <property type="entry name" value="Endo/exonu/phosph_ase_sf"/>
</dbReference>
<dbReference type="Pfam" id="PF23647">
    <property type="entry name" value="TRAPPC13_M"/>
    <property type="match status" value="1"/>
</dbReference>
<dbReference type="Pfam" id="PF06159">
    <property type="entry name" value="TRAPPC13_N"/>
    <property type="match status" value="1"/>
</dbReference>
<dbReference type="PANTHER" id="PTHR13134:SF3">
    <property type="entry name" value="TRAFFICKING PROTEIN PARTICLE COMPLEX SUBUNIT 13"/>
    <property type="match status" value="1"/>
</dbReference>
<evidence type="ECO:0000313" key="3">
    <source>
        <dbReference type="EMBL" id="KAJ4438077.1"/>
    </source>
</evidence>
<dbReference type="EMBL" id="JAJSOF020000019">
    <property type="protein sequence ID" value="KAJ4438077.1"/>
    <property type="molecule type" value="Genomic_DNA"/>
</dbReference>
<evidence type="ECO:0000259" key="1">
    <source>
        <dbReference type="Pfam" id="PF06159"/>
    </source>
</evidence>
<proteinExistence type="predicted"/>
<gene>
    <name evidence="3" type="ORF">ANN_14016</name>
</gene>
<feature type="domain" description="Trafficking protein particle complex subunit 13 N-terminal" evidence="1">
    <location>
        <begin position="112"/>
        <end position="209"/>
    </location>
</feature>
<comment type="caution">
    <text evidence="3">The sequence shown here is derived from an EMBL/GenBank/DDBJ whole genome shotgun (WGS) entry which is preliminary data.</text>
</comment>
<evidence type="ECO:0000313" key="4">
    <source>
        <dbReference type="Proteomes" id="UP001148838"/>
    </source>
</evidence>
<sequence>MRLTRPTLCSPIIVTSDSKDLPGNLLNNDLKHDITSVSGIETLSAGQFLLLPQSFGKGQDITEDDFDAFLPEDCTMDKIPILIKCFDKQSCPVNNRKDATALFLGCLGITPNIYLGETFSSYICVHNDSNQIAKDVSVKADLQTSSQRIPLSGHQTESVATELHPQDTVDDVIHHEVKEVGTHILVCEVSYTSPTQTRLSFRKFFKFQVLKPLDVKTKFYNAELGSLVLSAFPAAFCFVLGISKEFVLTLTITSLGGDGISQIGDYLLYDGEEKNNHQLGTGLFVDKIIKSAVKKVEFISDRLSYLVLKGRWCDIVVINAHAPTEEKDDHIKDSFYEELEHTFDQLPRYHMKILLGDFNAKVGQEDIFKPAIGKESIHITSNVNGVRLVNFATSKNLIVKSTTFSHKGIHEYTWTSPDGLTHNQIDHILIDKRRHTSIVDIRTFRGADCNSDHYLVIGELRERLSVAKQVEQQVNVSKLNILKLKDEKTKQHYQVEISNRFVTLGSSDEVEKELDVNSVWENIRDNIKIAAEQSIGYYETKKKKPWFDEDCCIVVERRKQAKLKFLQDPVEENRDIYFNERWEASRTLRNKRRGYLKEKLNEIETNSRNKNIRDLYKGIEEFKNGYQARVNVIKDENGDLLADSHSILNRWKNYFGQLLNVHRPNRNYWDEIEIQTAEPFIPEPTRSEVEIAIENLKSASLQSDEVYLEAQVQNITTGPICLEKVSLESSHLFNVTALNTALDGESVFGHVNVLQPQASRQFLYCLAPQPSLTSDLRLLSGATNIGKLDIVWRSNLGERGRLQTSQLQRMAPDYGDIRLSVQELPNIVNLEEAFTFVCRIINTCMVTLFNKAHVQMMLPVLQDIEDCGRRYLRVTFHYPPLQML</sequence>
<dbReference type="SUPFAM" id="SSF56219">
    <property type="entry name" value="DNase I-like"/>
    <property type="match status" value="1"/>
</dbReference>
<dbReference type="InterPro" id="IPR010378">
    <property type="entry name" value="TRAPPC13"/>
</dbReference>
<dbReference type="PANTHER" id="PTHR13134">
    <property type="entry name" value="TRAFFICKING PROTEIN PARTICLE COMPLEX SUBUNIT 13"/>
    <property type="match status" value="1"/>
</dbReference>
<dbReference type="Proteomes" id="UP001148838">
    <property type="component" value="Unassembled WGS sequence"/>
</dbReference>